<dbReference type="Proteomes" id="UP001168528">
    <property type="component" value="Unassembled WGS sequence"/>
</dbReference>
<protein>
    <submittedName>
        <fullName evidence="3">TolC family protein</fullName>
    </submittedName>
</protein>
<comment type="subcellular location">
    <subcellularLocation>
        <location evidence="2">Cell membrane</location>
        <topology evidence="2">Lipid-anchor</topology>
    </subcellularLocation>
</comment>
<dbReference type="EMBL" id="JAUKPO010000034">
    <property type="protein sequence ID" value="MDO1450652.1"/>
    <property type="molecule type" value="Genomic_DNA"/>
</dbReference>
<keyword evidence="2" id="KW-0472">Membrane</keyword>
<dbReference type="PANTHER" id="PTHR30203:SF30">
    <property type="entry name" value="OUTER MEMBRANE PROTEIN-RELATED"/>
    <property type="match status" value="1"/>
</dbReference>
<keyword evidence="2" id="KW-0812">Transmembrane</keyword>
<accession>A0ABT8REY3</accession>
<sequence length="482" mass="53258">MHSDKSNILYLFLICLLTLGGCKVSAPVHQPVAAKMPDSFSQRAGADSVSIGYMSWKEFFADQYLTNLIDTALSNNPDVLIAIQRVERARAGILARKGALLPSLDVVAKAGVEKFGDYTMNGVGNYDTNLSENISGDRRIPTPTPDYFLGLSSSWEIDIWGKLRNQKKAAYLHFLASEKGRYLVKTALVAQVASAYYELLGLDYELEIIRQNIQLQQKAVELVEVQKMAGRVTQLAVQQFSAQLLNTKSLEAQVQQKIVATTNKLNLLMGRYPQTIARGNPLMEQALPQTIQAGIPSGMLRRRPDIRQAELSLAASKADIDAAKAAYFPSLTISPYLGFNSFNAAMLFNPASIAYGLLGGLTAPLLNRKRVKSVYNQRVSVSKEAFYEYQKAILAGFSETVTSLESIENYRRVTELKEQQVDVLRQAASTANDLFVAGFATYLEVVTAQRNVLEAELQLTATKKQQFLSIIDLYRALGGGWE</sequence>
<dbReference type="Pfam" id="PF02321">
    <property type="entry name" value="OEP"/>
    <property type="match status" value="2"/>
</dbReference>
<proteinExistence type="inferred from homology"/>
<name>A0ABT8REY3_9BACT</name>
<evidence type="ECO:0000313" key="4">
    <source>
        <dbReference type="Proteomes" id="UP001168528"/>
    </source>
</evidence>
<keyword evidence="2" id="KW-0564">Palmitate</keyword>
<keyword evidence="2" id="KW-1134">Transmembrane beta strand</keyword>
<evidence type="ECO:0000256" key="1">
    <source>
        <dbReference type="ARBA" id="ARBA00007613"/>
    </source>
</evidence>
<dbReference type="NCBIfam" id="TIGR01845">
    <property type="entry name" value="outer_NodT"/>
    <property type="match status" value="1"/>
</dbReference>
<dbReference type="Gene3D" id="1.20.1600.10">
    <property type="entry name" value="Outer membrane efflux proteins (OEP)"/>
    <property type="match status" value="1"/>
</dbReference>
<dbReference type="Gene3D" id="2.20.200.10">
    <property type="entry name" value="Outer membrane efflux proteins (OEP)"/>
    <property type="match status" value="1"/>
</dbReference>
<keyword evidence="2" id="KW-0449">Lipoprotein</keyword>
<reference evidence="3" key="1">
    <citation type="submission" date="2023-07" db="EMBL/GenBank/DDBJ databases">
        <title>The genome sequence of Rhodocytophaga aerolata KACC 12507.</title>
        <authorList>
            <person name="Zhang X."/>
        </authorList>
    </citation>
    <scope>NUCLEOTIDE SEQUENCE</scope>
    <source>
        <strain evidence="3">KACC 12507</strain>
    </source>
</reference>
<dbReference type="PANTHER" id="PTHR30203">
    <property type="entry name" value="OUTER MEMBRANE CATION EFFLUX PROTEIN"/>
    <property type="match status" value="1"/>
</dbReference>
<organism evidence="3 4">
    <name type="scientific">Rhodocytophaga aerolata</name>
    <dbReference type="NCBI Taxonomy" id="455078"/>
    <lineage>
        <taxon>Bacteria</taxon>
        <taxon>Pseudomonadati</taxon>
        <taxon>Bacteroidota</taxon>
        <taxon>Cytophagia</taxon>
        <taxon>Cytophagales</taxon>
        <taxon>Rhodocytophagaceae</taxon>
        <taxon>Rhodocytophaga</taxon>
    </lineage>
</organism>
<gene>
    <name evidence="3" type="ORF">Q0590_30545</name>
</gene>
<dbReference type="RefSeq" id="WP_302041454.1">
    <property type="nucleotide sequence ID" value="NZ_JAUKPO010000034.1"/>
</dbReference>
<dbReference type="InterPro" id="IPR010131">
    <property type="entry name" value="MdtP/NodT-like"/>
</dbReference>
<dbReference type="PROSITE" id="PS51257">
    <property type="entry name" value="PROKAR_LIPOPROTEIN"/>
    <property type="match status" value="1"/>
</dbReference>
<dbReference type="SUPFAM" id="SSF56954">
    <property type="entry name" value="Outer membrane efflux proteins (OEP)"/>
    <property type="match status" value="1"/>
</dbReference>
<evidence type="ECO:0000256" key="2">
    <source>
        <dbReference type="RuleBase" id="RU362097"/>
    </source>
</evidence>
<keyword evidence="4" id="KW-1185">Reference proteome</keyword>
<evidence type="ECO:0000313" key="3">
    <source>
        <dbReference type="EMBL" id="MDO1450652.1"/>
    </source>
</evidence>
<dbReference type="InterPro" id="IPR003423">
    <property type="entry name" value="OMP_efflux"/>
</dbReference>
<comment type="similarity">
    <text evidence="1 2">Belongs to the outer membrane factor (OMF) (TC 1.B.17) family.</text>
</comment>
<comment type="caution">
    <text evidence="3">The sequence shown here is derived from an EMBL/GenBank/DDBJ whole genome shotgun (WGS) entry which is preliminary data.</text>
</comment>